<comment type="caution">
    <text evidence="1">The sequence shown here is derived from an EMBL/GenBank/DDBJ whole genome shotgun (WGS) entry which is preliminary data.</text>
</comment>
<accession>A0ACC2LGJ7</accession>
<organism evidence="1 2">
    <name type="scientific">Persea americana</name>
    <name type="common">Avocado</name>
    <dbReference type="NCBI Taxonomy" id="3435"/>
    <lineage>
        <taxon>Eukaryota</taxon>
        <taxon>Viridiplantae</taxon>
        <taxon>Streptophyta</taxon>
        <taxon>Embryophyta</taxon>
        <taxon>Tracheophyta</taxon>
        <taxon>Spermatophyta</taxon>
        <taxon>Magnoliopsida</taxon>
        <taxon>Magnoliidae</taxon>
        <taxon>Laurales</taxon>
        <taxon>Lauraceae</taxon>
        <taxon>Persea</taxon>
    </lineage>
</organism>
<gene>
    <name evidence="1" type="ORF">MRB53_025887</name>
</gene>
<reference evidence="1 2" key="1">
    <citation type="journal article" date="2022" name="Hortic Res">
        <title>A haplotype resolved chromosomal level avocado genome allows analysis of novel avocado genes.</title>
        <authorList>
            <person name="Nath O."/>
            <person name="Fletcher S.J."/>
            <person name="Hayward A."/>
            <person name="Shaw L.M."/>
            <person name="Masouleh A.K."/>
            <person name="Furtado A."/>
            <person name="Henry R.J."/>
            <person name="Mitter N."/>
        </authorList>
    </citation>
    <scope>NUCLEOTIDE SEQUENCE [LARGE SCALE GENOMIC DNA]</scope>
    <source>
        <strain evidence="2">cv. Hass</strain>
    </source>
</reference>
<name>A0ACC2LGJ7_PERAE</name>
<keyword evidence="2" id="KW-1185">Reference proteome</keyword>
<proteinExistence type="predicted"/>
<dbReference type="EMBL" id="CM056816">
    <property type="protein sequence ID" value="KAJ8632551.1"/>
    <property type="molecule type" value="Genomic_DNA"/>
</dbReference>
<dbReference type="Proteomes" id="UP001234297">
    <property type="component" value="Chromosome 8"/>
</dbReference>
<protein>
    <submittedName>
        <fullName evidence="1">Uncharacterized protein</fullName>
    </submittedName>
</protein>
<evidence type="ECO:0000313" key="2">
    <source>
        <dbReference type="Proteomes" id="UP001234297"/>
    </source>
</evidence>
<sequence>MEVQKPHVACIPYPGQGHINPMMQLAKLLHSRGFFITFVNTDSTHKRLLRSRGLESLECLYGFPFETISANKPPSVGDVMHDAQAYCKSVQENCRGPLHDLLRRLHCTSDGPGVTCIIWDRFMTFTIQISEELKIPKVLFCPTAACAFMAFAHYSELLRRGLAPLKASSVIYVNLGSTTVTTPQQLIEFAWGIANSNHPFLWVIRPDLVMGCHTNLPKDLMDEIEERGMILSWCPQEEVLAHLSIAVFLTHCGWNSTLESISFGVPILCWPFFAGQQTNCRYACNVWGVGMEIDTNAKREEIEVLIKEMMVGEKGKDMRRKALELKESAEISIKDGGCSHTNLEFSRVTASKRCFCLKFECQYNLTLQIIATLCFLSLTGFLHEFAIYV</sequence>
<evidence type="ECO:0000313" key="1">
    <source>
        <dbReference type="EMBL" id="KAJ8632551.1"/>
    </source>
</evidence>